<proteinExistence type="predicted"/>
<evidence type="ECO:0000313" key="2">
    <source>
        <dbReference type="Proteomes" id="UP000753908"/>
    </source>
</evidence>
<evidence type="ECO:0000313" key="1">
    <source>
        <dbReference type="EMBL" id="MBW4549213.1"/>
    </source>
</evidence>
<gene>
    <name evidence="1" type="ORF">KME25_33130</name>
</gene>
<dbReference type="EMBL" id="JAHHIF010000087">
    <property type="protein sequence ID" value="MBW4549213.1"/>
    <property type="molecule type" value="Genomic_DNA"/>
</dbReference>
<sequence>MTQPVGYYTGYDPEAKSPEALHQIQERFGARLQKMTYEQKIVFRAALTGFIAQKPVWNEAANSITLIDCCIESAGVDWNIWYEDEELCEYIQACSQLSEGNIEGLIQALCEQIQGKVYASRTHTTHWEVSL</sequence>
<protein>
    <submittedName>
        <fullName evidence="1">Uncharacterized protein</fullName>
    </submittedName>
</protein>
<accession>A0A951PSY2</accession>
<reference evidence="1" key="1">
    <citation type="submission" date="2021-05" db="EMBL/GenBank/DDBJ databases">
        <authorList>
            <person name="Pietrasiak N."/>
            <person name="Ward R."/>
            <person name="Stajich J.E."/>
            <person name="Kurbessoian T."/>
        </authorList>
    </citation>
    <scope>NUCLEOTIDE SEQUENCE</scope>
    <source>
        <strain evidence="1">CPER-KK1</strain>
    </source>
</reference>
<dbReference type="Proteomes" id="UP000753908">
    <property type="component" value="Unassembled WGS sequence"/>
</dbReference>
<comment type="caution">
    <text evidence="1">The sequence shown here is derived from an EMBL/GenBank/DDBJ whole genome shotgun (WGS) entry which is preliminary data.</text>
</comment>
<dbReference type="AlphaFoldDB" id="A0A951PSY2"/>
<reference evidence="1" key="2">
    <citation type="journal article" date="2022" name="Microbiol. Resour. Announc.">
        <title>Metagenome Sequencing to Explore Phylogenomics of Terrestrial Cyanobacteria.</title>
        <authorList>
            <person name="Ward R.D."/>
            <person name="Stajich J.E."/>
            <person name="Johansen J.R."/>
            <person name="Huntemann M."/>
            <person name="Clum A."/>
            <person name="Foster B."/>
            <person name="Foster B."/>
            <person name="Roux S."/>
            <person name="Palaniappan K."/>
            <person name="Varghese N."/>
            <person name="Mukherjee S."/>
            <person name="Reddy T.B.K."/>
            <person name="Daum C."/>
            <person name="Copeland A."/>
            <person name="Chen I.A."/>
            <person name="Ivanova N.N."/>
            <person name="Kyrpides N.C."/>
            <person name="Shapiro N."/>
            <person name="Eloe-Fadrosh E.A."/>
            <person name="Pietrasiak N."/>
        </authorList>
    </citation>
    <scope>NUCLEOTIDE SEQUENCE</scope>
    <source>
        <strain evidence="1">CPER-KK1</strain>
    </source>
</reference>
<organism evidence="1 2">
    <name type="scientific">Symplocastrum torsivum CPER-KK1</name>
    <dbReference type="NCBI Taxonomy" id="450513"/>
    <lineage>
        <taxon>Bacteria</taxon>
        <taxon>Bacillati</taxon>
        <taxon>Cyanobacteriota</taxon>
        <taxon>Cyanophyceae</taxon>
        <taxon>Oscillatoriophycideae</taxon>
        <taxon>Oscillatoriales</taxon>
        <taxon>Microcoleaceae</taxon>
        <taxon>Symplocastrum</taxon>
    </lineage>
</organism>
<name>A0A951PSY2_9CYAN</name>